<feature type="transmembrane region" description="Helical" evidence="3">
    <location>
        <begin position="155"/>
        <end position="174"/>
    </location>
</feature>
<dbReference type="SUPFAM" id="SSF53335">
    <property type="entry name" value="S-adenosyl-L-methionine-dependent methyltransferases"/>
    <property type="match status" value="1"/>
</dbReference>
<dbReference type="PANTHER" id="PTHR43317:SF1">
    <property type="entry name" value="THERMOSPERMINE SYNTHASE ACAULIS5"/>
    <property type="match status" value="1"/>
</dbReference>
<reference evidence="4" key="1">
    <citation type="submission" date="2022-07" db="EMBL/GenBank/DDBJ databases">
        <title>Draft genome sequence of Zalerion maritima ATCC 34329, a (micro)plastics degrading marine fungus.</title>
        <authorList>
            <person name="Paco A."/>
            <person name="Goncalves M.F.M."/>
            <person name="Rocha-Santos T.A.P."/>
            <person name="Alves A."/>
        </authorList>
    </citation>
    <scope>NUCLEOTIDE SEQUENCE</scope>
    <source>
        <strain evidence="4">ATCC 34329</strain>
    </source>
</reference>
<protein>
    <submittedName>
        <fullName evidence="4">Polyamine aminopropyltransferase</fullName>
    </submittedName>
</protein>
<comment type="caution">
    <text evidence="4">The sequence shown here is derived from an EMBL/GenBank/DDBJ whole genome shotgun (WGS) entry which is preliminary data.</text>
</comment>
<evidence type="ECO:0000313" key="4">
    <source>
        <dbReference type="EMBL" id="KAJ2906459.1"/>
    </source>
</evidence>
<feature type="transmembrane region" description="Helical" evidence="3">
    <location>
        <begin position="65"/>
        <end position="84"/>
    </location>
</feature>
<name>A0AAD5WWZ8_9PEZI</name>
<dbReference type="AlphaFoldDB" id="A0AAD5WWZ8"/>
<keyword evidence="1" id="KW-0620">Polyamine biosynthesis</keyword>
<evidence type="ECO:0000313" key="5">
    <source>
        <dbReference type="Proteomes" id="UP001201980"/>
    </source>
</evidence>
<keyword evidence="3" id="KW-0472">Membrane</keyword>
<sequence length="597" mass="66252">MMAPKKNAKSPPKSETNKDGPTASFTQENFEKELRSLSEKAKNRPSFNRKKIGQQAAMHLKSISLLLFIGIYSNVSQLALSPIYGSIPSAINHSKVVMVACFVGWSVNLLLQRVLPFKPIKLLPIIAWYIPVVQYAVGFFTKKLTTDWGPVLTEMLTLFPIMTVSVAIVATWLADADFSLLPPWLADALPGFGSYGFFKLVEDISAKALPMYVGGNLFLTRMGMEIWLALTYTVIAPSKLLLLALPAVIHTALFNTHVMTGMSMSSLQGKYEAEGWKVIDRGESLTGYLSVLENTQVGFRALRCDHSLLGGEWVKFPVDKVAEPIYGVFAMLEAVRLVETEEPIKDLEATALVIGLGIGTTPAALVMHGIDTTVVEIDPLVHAFANQYFHLPANHTPIVDDAVKFARDRAAIAITDAWKYDYIVHDVFTGGAEPVSLFTLEFIQDLATLLKEDGVIAINYAGDFLLPSPALVVRTIKTVFPTCRIFRENPRESDEELEAHGRGDFTNMVIFCTKSTERGLKFRAMVPEDTLKSKARQAYLMPQNEVTVEDIYGVEGDDGAIVRKNETGRLSVWHEQSAVGHWKVMRTVIPPIIWELW</sequence>
<evidence type="ECO:0000256" key="3">
    <source>
        <dbReference type="SAM" id="Phobius"/>
    </source>
</evidence>
<dbReference type="Pfam" id="PF01564">
    <property type="entry name" value="Spermine_synth"/>
    <property type="match status" value="1"/>
</dbReference>
<dbReference type="FunFam" id="3.40.50.150:FF:000288">
    <property type="entry name" value="Spermine/spermidine synthase, putative"/>
    <property type="match status" value="1"/>
</dbReference>
<dbReference type="Gene3D" id="3.40.50.150">
    <property type="entry name" value="Vaccinia Virus protein VP39"/>
    <property type="match status" value="1"/>
</dbReference>
<dbReference type="NCBIfam" id="NF037959">
    <property type="entry name" value="MFS_SpdSyn"/>
    <property type="match status" value="1"/>
</dbReference>
<keyword evidence="3" id="KW-1133">Transmembrane helix</keyword>
<evidence type="ECO:0000256" key="1">
    <source>
        <dbReference type="ARBA" id="ARBA00023115"/>
    </source>
</evidence>
<feature type="region of interest" description="Disordered" evidence="2">
    <location>
        <begin position="1"/>
        <end position="26"/>
    </location>
</feature>
<proteinExistence type="predicted"/>
<gene>
    <name evidence="4" type="ORF">MKZ38_001440</name>
</gene>
<evidence type="ECO:0000256" key="2">
    <source>
        <dbReference type="SAM" id="MobiDB-lite"/>
    </source>
</evidence>
<accession>A0AAD5WWZ8</accession>
<keyword evidence="5" id="KW-1185">Reference proteome</keyword>
<dbReference type="GO" id="GO:0006596">
    <property type="term" value="P:polyamine biosynthetic process"/>
    <property type="evidence" value="ECO:0007669"/>
    <property type="project" value="UniProtKB-KW"/>
</dbReference>
<dbReference type="PANTHER" id="PTHR43317">
    <property type="entry name" value="THERMOSPERMINE SYNTHASE ACAULIS5"/>
    <property type="match status" value="1"/>
</dbReference>
<dbReference type="Proteomes" id="UP001201980">
    <property type="component" value="Unassembled WGS sequence"/>
</dbReference>
<organism evidence="4 5">
    <name type="scientific">Zalerion maritima</name>
    <dbReference type="NCBI Taxonomy" id="339359"/>
    <lineage>
        <taxon>Eukaryota</taxon>
        <taxon>Fungi</taxon>
        <taxon>Dikarya</taxon>
        <taxon>Ascomycota</taxon>
        <taxon>Pezizomycotina</taxon>
        <taxon>Sordariomycetes</taxon>
        <taxon>Lulworthiomycetidae</taxon>
        <taxon>Lulworthiales</taxon>
        <taxon>Lulworthiaceae</taxon>
        <taxon>Zalerion</taxon>
    </lineage>
</organism>
<feature type="transmembrane region" description="Helical" evidence="3">
    <location>
        <begin position="96"/>
        <end position="115"/>
    </location>
</feature>
<feature type="compositionally biased region" description="Low complexity" evidence="2">
    <location>
        <begin position="1"/>
        <end position="14"/>
    </location>
</feature>
<feature type="transmembrane region" description="Helical" evidence="3">
    <location>
        <begin position="122"/>
        <end position="140"/>
    </location>
</feature>
<dbReference type="InterPro" id="IPR029063">
    <property type="entry name" value="SAM-dependent_MTases_sf"/>
</dbReference>
<keyword evidence="3" id="KW-0812">Transmembrane</keyword>
<feature type="transmembrane region" description="Helical" evidence="3">
    <location>
        <begin position="226"/>
        <end position="249"/>
    </location>
</feature>
<dbReference type="EMBL" id="JAKWBI020000013">
    <property type="protein sequence ID" value="KAJ2906459.1"/>
    <property type="molecule type" value="Genomic_DNA"/>
</dbReference>